<feature type="compositionally biased region" description="Basic and acidic residues" evidence="6">
    <location>
        <begin position="1468"/>
        <end position="1488"/>
    </location>
</feature>
<feature type="compositionally biased region" description="Basic and acidic residues" evidence="6">
    <location>
        <begin position="796"/>
        <end position="819"/>
    </location>
</feature>
<feature type="compositionally biased region" description="Low complexity" evidence="6">
    <location>
        <begin position="159"/>
        <end position="179"/>
    </location>
</feature>
<keyword evidence="8" id="KW-1185">Reference proteome</keyword>
<dbReference type="STRING" id="94643.A0A2A9MQ94"/>
<accession>A0A2A9MQ94</accession>
<evidence type="ECO:0000313" key="7">
    <source>
        <dbReference type="EMBL" id="PFH38150.1"/>
    </source>
</evidence>
<feature type="region of interest" description="Disordered" evidence="6">
    <location>
        <begin position="327"/>
        <end position="389"/>
    </location>
</feature>
<dbReference type="VEuPathDB" id="ToxoDB:BESB_004910"/>
<gene>
    <name evidence="7" type="ORF">BESB_004910</name>
</gene>
<dbReference type="PANTHER" id="PTHR46349:SF6">
    <property type="entry name" value="MYOSIN-6-LIKE"/>
    <property type="match status" value="1"/>
</dbReference>
<dbReference type="KEGG" id="bbes:BESB_004910"/>
<keyword evidence="3" id="KW-0518">Myosin</keyword>
<evidence type="ECO:0000256" key="5">
    <source>
        <dbReference type="SAM" id="Coils"/>
    </source>
</evidence>
<feature type="region of interest" description="Disordered" evidence="6">
    <location>
        <begin position="796"/>
        <end position="986"/>
    </location>
</feature>
<feature type="compositionally biased region" description="Low complexity" evidence="6">
    <location>
        <begin position="363"/>
        <end position="389"/>
    </location>
</feature>
<keyword evidence="4" id="KW-0505">Motor protein</keyword>
<keyword evidence="5" id="KW-0175">Coiled coil</keyword>
<comment type="caution">
    <text evidence="7">The sequence shown here is derived from an EMBL/GenBank/DDBJ whole genome shotgun (WGS) entry which is preliminary data.</text>
</comment>
<feature type="region of interest" description="Disordered" evidence="6">
    <location>
        <begin position="493"/>
        <end position="531"/>
    </location>
</feature>
<feature type="compositionally biased region" description="Low complexity" evidence="6">
    <location>
        <begin position="519"/>
        <end position="529"/>
    </location>
</feature>
<evidence type="ECO:0000313" key="8">
    <source>
        <dbReference type="Proteomes" id="UP000224006"/>
    </source>
</evidence>
<evidence type="ECO:0000256" key="1">
    <source>
        <dbReference type="ARBA" id="ARBA00004496"/>
    </source>
</evidence>
<feature type="compositionally biased region" description="Basic and acidic residues" evidence="6">
    <location>
        <begin position="1601"/>
        <end position="1613"/>
    </location>
</feature>
<protein>
    <submittedName>
        <fullName evidence="7">Uncharacterized protein</fullName>
    </submittedName>
</protein>
<feature type="compositionally biased region" description="Basic and acidic residues" evidence="6">
    <location>
        <begin position="632"/>
        <end position="641"/>
    </location>
</feature>
<name>A0A2A9MQ94_BESBE</name>
<dbReference type="RefSeq" id="XP_029222159.1">
    <property type="nucleotide sequence ID" value="XM_029359246.1"/>
</dbReference>
<dbReference type="OrthoDB" id="10255522at2759"/>
<evidence type="ECO:0000256" key="3">
    <source>
        <dbReference type="ARBA" id="ARBA00023123"/>
    </source>
</evidence>
<reference evidence="7 8" key="1">
    <citation type="submission" date="2017-09" db="EMBL/GenBank/DDBJ databases">
        <title>Genome sequencing of Besnoitia besnoiti strain Bb-Ger1.</title>
        <authorList>
            <person name="Schares G."/>
            <person name="Venepally P."/>
            <person name="Lorenzi H.A."/>
        </authorList>
    </citation>
    <scope>NUCLEOTIDE SEQUENCE [LARGE SCALE GENOMIC DNA]</scope>
    <source>
        <strain evidence="7 8">Bb-Ger1</strain>
    </source>
</reference>
<feature type="coiled-coil region" evidence="5">
    <location>
        <begin position="1016"/>
        <end position="1095"/>
    </location>
</feature>
<evidence type="ECO:0000256" key="6">
    <source>
        <dbReference type="SAM" id="MobiDB-lite"/>
    </source>
</evidence>
<feature type="region of interest" description="Disordered" evidence="6">
    <location>
        <begin position="1207"/>
        <end position="1275"/>
    </location>
</feature>
<dbReference type="EMBL" id="NWUJ01000001">
    <property type="protein sequence ID" value="PFH38150.1"/>
    <property type="molecule type" value="Genomic_DNA"/>
</dbReference>
<feature type="coiled-coil region" evidence="5">
    <location>
        <begin position="1685"/>
        <end position="1715"/>
    </location>
</feature>
<feature type="region of interest" description="Disordered" evidence="6">
    <location>
        <begin position="417"/>
        <end position="452"/>
    </location>
</feature>
<feature type="compositionally biased region" description="Basic and acidic residues" evidence="6">
    <location>
        <begin position="1572"/>
        <end position="1584"/>
    </location>
</feature>
<sequence length="1719" mass="189618">MASMQPMPAALSSLSRNRASSPLNLEYLSPREPPWTGDCSPVAAARRNGKEEPSSPALQLEDHESGPRKACLSSPLSRESVAPRLPPFSCMSDAFPAPVSHVPCHHPQSTRSPRRHSDEGYRKQYAESVDYRVDRYQDAIHAPISSSWSRSLSFHSVPSSPPCSAGACSSQSPSQPSCGRSVAQDPSLQVPHPSAPSEHLHAPCASPKVLRVSSNPSFADTAAAIDAAAPAGASRAAASPLPSFLVISRERHRESLSLCDSKQGSSPSSTPASAPSSASFFASSAATRRLKSVRRFTNFSASQLAVTPPPFPSFLSAHWTDAITPFARPRGKIDDQETSSDSSQRAKDSASLAPTPSPPFPRFPSTSASSEFSTRLPSPPSSRLQSFSSSPVDEAAVPAVVPVNSTASSRCAACPAEGALPPSSSSFPPRESETLSQRAGVDAKPAHDPRRVPDCKTAEAFSLFSSQLLKTSVLRESLFNLSALDLSVASRGDLDEGRRRPSGLSPSAFSSPGEDRRSSTAVASGSSVSPLQEPFCPSAGFAAASSLRVSSSWAVPPAASSSPAGVCTPEPRNALGELPPTLSSAGALRRPQKKNDSVLPVERAEAKEAKKKSVRFPPCVHPGDSGASVASRCEEGGKHEAGTRGYVHDASLVAEWEDGDLHQPQSDRAFVVRSRQGTELGACLVTDHRHGFDDANPSRATGEDLPGRRRGSVDRAETAEERMRRIHEQLEALKKRNDALEVELLAAQARRKMSLGGPGAASPSDLPRNPVAERVPAAALGPAKVCTDFAETEVFERNDASGGAEGKDRTTPQGRESKTAGRPCLSPSDTEGVLSGVRTSLSNLEAEEELFEVPLDDAEAAERPAPAQQVYQNLPEKLSVSSNSVSRSSSDPFHDMPETPDAASPEVSSEATGGCTVTRGAAAPRDANGAEEAEGERNTQKREGDASTGRATNGRRENTLEGGDEMDSEAREHNATEEQATATGIMQVCPRSSGACHFTAVEGEAEGVEGLDGFLREEAEEAEAAFEERKETLATARRSLEEERQACAKKKRTLAEELERLAAEGKELEEGKAAKEEVEKSRETCRTQKAKLDAEREMLWQANTKLEEDRRTCAEEQAALLGEKKAALKRKYDLQEELDRFKKKQQELQEATERLDADRHQFEKERAAFVNEKREFTDKREYYDARRRRMEEERERHLEEAGGLKAREEACEERKRELDKERDSLEKDKTMLEKEREAVTRERRALEEARESSAHVTRQAEEERAALAHAKGALDGEREAFAREQRELHEERESLVQAKIKVQQEREACAIQRQRLEEERTNYLRMTAEIEEERKTHAGEKRRLEEEREQYAAQARQLEADRETLTRELGELEAALKNQRGLLADKSKAWEIERETMESRLKESEEFRAKEAQAHQEREREGADAYEKLRKQNREIEAEKAVLRDELMRLQEENTVQTLARATAEQEEEKRREECERELEREKHQREQVCQRLIQQNAELAEESNELRKCLEQMTSKLADWRRRGEDAEGRAEEQEKATERLREENELLKQRLTQQEGRGVSSALTSSGESNGRREEGRRDERSSCQCDQQTVDEGIATSRDSDAESKRRVATEADASPAPSRTLIEAESGHEGEGTGKGGQIFQRQVEDEARGDAVERLQRLYAEECSTSRRLAAKSAHYRQQLQQVMRRLAVVTQALEEANDLREHRQRRQQKRMDA</sequence>
<feature type="region of interest" description="Disordered" evidence="6">
    <location>
        <begin position="24"/>
        <end position="80"/>
    </location>
</feature>
<feature type="compositionally biased region" description="Basic and acidic residues" evidence="6">
    <location>
        <begin position="701"/>
        <end position="720"/>
    </location>
</feature>
<dbReference type="PANTHER" id="PTHR46349">
    <property type="entry name" value="CINGULIN-LIKE PROTEIN 1-RELATED"/>
    <property type="match status" value="1"/>
</dbReference>
<comment type="subcellular location">
    <subcellularLocation>
        <location evidence="1">Cytoplasm</location>
    </subcellularLocation>
</comment>
<organism evidence="7 8">
    <name type="scientific">Besnoitia besnoiti</name>
    <name type="common">Apicomplexan protozoan</name>
    <dbReference type="NCBI Taxonomy" id="94643"/>
    <lineage>
        <taxon>Eukaryota</taxon>
        <taxon>Sar</taxon>
        <taxon>Alveolata</taxon>
        <taxon>Apicomplexa</taxon>
        <taxon>Conoidasida</taxon>
        <taxon>Coccidia</taxon>
        <taxon>Eucoccidiorida</taxon>
        <taxon>Eimeriorina</taxon>
        <taxon>Sarcocystidae</taxon>
        <taxon>Besnoitia</taxon>
    </lineage>
</organism>
<keyword evidence="2" id="KW-0963">Cytoplasm</keyword>
<evidence type="ECO:0000256" key="4">
    <source>
        <dbReference type="ARBA" id="ARBA00023175"/>
    </source>
</evidence>
<proteinExistence type="predicted"/>
<feature type="region of interest" description="Disordered" evidence="6">
    <location>
        <begin position="693"/>
        <end position="720"/>
    </location>
</feature>
<dbReference type="GeneID" id="40305554"/>
<feature type="compositionally biased region" description="Basic and acidic residues" evidence="6">
    <location>
        <begin position="935"/>
        <end position="945"/>
    </location>
</feature>
<feature type="compositionally biased region" description="Acidic residues" evidence="6">
    <location>
        <begin position="845"/>
        <end position="859"/>
    </location>
</feature>
<dbReference type="GO" id="GO:0005923">
    <property type="term" value="C:bicellular tight junction"/>
    <property type="evidence" value="ECO:0007669"/>
    <property type="project" value="TreeGrafter"/>
</dbReference>
<feature type="region of interest" description="Disordered" evidence="6">
    <location>
        <begin position="159"/>
        <end position="201"/>
    </location>
</feature>
<feature type="region of interest" description="Disordered" evidence="6">
    <location>
        <begin position="583"/>
        <end position="641"/>
    </location>
</feature>
<feature type="region of interest" description="Disordered" evidence="6">
    <location>
        <begin position="1458"/>
        <end position="1488"/>
    </location>
</feature>
<feature type="region of interest" description="Disordered" evidence="6">
    <location>
        <begin position="99"/>
        <end position="123"/>
    </location>
</feature>
<feature type="compositionally biased region" description="Low complexity" evidence="6">
    <location>
        <begin position="879"/>
        <end position="890"/>
    </location>
</feature>
<feature type="compositionally biased region" description="Basic and acidic residues" evidence="6">
    <location>
        <begin position="1519"/>
        <end position="1550"/>
    </location>
</feature>
<evidence type="ECO:0000256" key="2">
    <source>
        <dbReference type="ARBA" id="ARBA00022490"/>
    </source>
</evidence>
<feature type="region of interest" description="Disordered" evidence="6">
    <location>
        <begin position="1518"/>
        <end position="1652"/>
    </location>
</feature>
<feature type="region of interest" description="Disordered" evidence="6">
    <location>
        <begin position="1399"/>
        <end position="1426"/>
    </location>
</feature>
<feature type="compositionally biased region" description="Low complexity" evidence="6">
    <location>
        <begin position="265"/>
        <end position="278"/>
    </location>
</feature>
<dbReference type="Proteomes" id="UP000224006">
    <property type="component" value="Chromosome I"/>
</dbReference>
<feature type="region of interest" description="Disordered" evidence="6">
    <location>
        <begin position="256"/>
        <end position="278"/>
    </location>
</feature>